<reference evidence="1 2" key="1">
    <citation type="submission" date="2024-09" db="EMBL/GenBank/DDBJ databases">
        <authorList>
            <person name="Sun Q."/>
            <person name="Mori K."/>
        </authorList>
    </citation>
    <scope>NUCLEOTIDE SEQUENCE [LARGE SCALE GENOMIC DNA]</scope>
    <source>
        <strain evidence="1 2">JCM 1334</strain>
    </source>
</reference>
<sequence>MMYHKQDEWLPLVGETVQIRQYGRFVRTGTVDAVTADDRILWLGADGVNQRQLISKAEGFEVWMTYKWETANAGR</sequence>
<dbReference type="EMBL" id="JBHMBC010000016">
    <property type="protein sequence ID" value="MFB9819993.1"/>
    <property type="molecule type" value="Genomic_DNA"/>
</dbReference>
<evidence type="ECO:0000313" key="2">
    <source>
        <dbReference type="Proteomes" id="UP001589702"/>
    </source>
</evidence>
<dbReference type="RefSeq" id="WP_234752156.1">
    <property type="nucleotide sequence ID" value="NZ_BAAAWN010000001.1"/>
</dbReference>
<protein>
    <submittedName>
        <fullName evidence="1">Uncharacterized protein</fullName>
    </submittedName>
</protein>
<keyword evidence="2" id="KW-1185">Reference proteome</keyword>
<evidence type="ECO:0000313" key="1">
    <source>
        <dbReference type="EMBL" id="MFB9819993.1"/>
    </source>
</evidence>
<name>A0ABV5XZ25_ARTRM</name>
<organism evidence="1 2">
    <name type="scientific">Arthrobacter ramosus</name>
    <dbReference type="NCBI Taxonomy" id="1672"/>
    <lineage>
        <taxon>Bacteria</taxon>
        <taxon>Bacillati</taxon>
        <taxon>Actinomycetota</taxon>
        <taxon>Actinomycetes</taxon>
        <taxon>Micrococcales</taxon>
        <taxon>Micrococcaceae</taxon>
        <taxon>Arthrobacter</taxon>
    </lineage>
</organism>
<gene>
    <name evidence="1" type="ORF">ACFFP1_10830</name>
</gene>
<dbReference type="Proteomes" id="UP001589702">
    <property type="component" value="Unassembled WGS sequence"/>
</dbReference>
<accession>A0ABV5XZ25</accession>
<comment type="caution">
    <text evidence="1">The sequence shown here is derived from an EMBL/GenBank/DDBJ whole genome shotgun (WGS) entry which is preliminary data.</text>
</comment>
<proteinExistence type="predicted"/>